<evidence type="ECO:0000256" key="1">
    <source>
        <dbReference type="ARBA" id="ARBA00023015"/>
    </source>
</evidence>
<dbReference type="InterPro" id="IPR002818">
    <property type="entry name" value="DJ-1/PfpI"/>
</dbReference>
<dbReference type="PROSITE" id="PS01124">
    <property type="entry name" value="HTH_ARAC_FAMILY_2"/>
    <property type="match status" value="1"/>
</dbReference>
<dbReference type="PANTHER" id="PTHR43130:SF3">
    <property type="entry name" value="HTH-TYPE TRANSCRIPTIONAL REGULATOR RV1931C"/>
    <property type="match status" value="1"/>
</dbReference>
<dbReference type="InterPro" id="IPR029062">
    <property type="entry name" value="Class_I_gatase-like"/>
</dbReference>
<organism evidence="4 5">
    <name type="scientific">Litoribrevibacter euphylliae</name>
    <dbReference type="NCBI Taxonomy" id="1834034"/>
    <lineage>
        <taxon>Bacteria</taxon>
        <taxon>Pseudomonadati</taxon>
        <taxon>Pseudomonadota</taxon>
        <taxon>Gammaproteobacteria</taxon>
        <taxon>Oceanospirillales</taxon>
        <taxon>Oceanospirillaceae</taxon>
        <taxon>Litoribrevibacter</taxon>
    </lineage>
</organism>
<dbReference type="CDD" id="cd03138">
    <property type="entry name" value="GATase1_AraC_2"/>
    <property type="match status" value="1"/>
</dbReference>
<evidence type="ECO:0000256" key="2">
    <source>
        <dbReference type="ARBA" id="ARBA00023163"/>
    </source>
</evidence>
<name>A0ABV7HCG0_9GAMM</name>
<evidence type="ECO:0000259" key="3">
    <source>
        <dbReference type="PROSITE" id="PS01124"/>
    </source>
</evidence>
<dbReference type="Pfam" id="PF12833">
    <property type="entry name" value="HTH_18"/>
    <property type="match status" value="1"/>
</dbReference>
<evidence type="ECO:0000313" key="4">
    <source>
        <dbReference type="EMBL" id="MFC3150373.1"/>
    </source>
</evidence>
<dbReference type="Proteomes" id="UP001595476">
    <property type="component" value="Unassembled WGS sequence"/>
</dbReference>
<dbReference type="SMART" id="SM00342">
    <property type="entry name" value="HTH_ARAC"/>
    <property type="match status" value="1"/>
</dbReference>
<dbReference type="InterPro" id="IPR009057">
    <property type="entry name" value="Homeodomain-like_sf"/>
</dbReference>
<evidence type="ECO:0000313" key="5">
    <source>
        <dbReference type="Proteomes" id="UP001595476"/>
    </source>
</evidence>
<keyword evidence="1" id="KW-0805">Transcription regulation</keyword>
<dbReference type="SUPFAM" id="SSF46689">
    <property type="entry name" value="Homeodomain-like"/>
    <property type="match status" value="2"/>
</dbReference>
<reference evidence="5" key="1">
    <citation type="journal article" date="2019" name="Int. J. Syst. Evol. Microbiol.">
        <title>The Global Catalogue of Microorganisms (GCM) 10K type strain sequencing project: providing services to taxonomists for standard genome sequencing and annotation.</title>
        <authorList>
            <consortium name="The Broad Institute Genomics Platform"/>
            <consortium name="The Broad Institute Genome Sequencing Center for Infectious Disease"/>
            <person name="Wu L."/>
            <person name="Ma J."/>
        </authorList>
    </citation>
    <scope>NUCLEOTIDE SEQUENCE [LARGE SCALE GENOMIC DNA]</scope>
    <source>
        <strain evidence="5">KCTC 52438</strain>
    </source>
</reference>
<proteinExistence type="predicted"/>
<keyword evidence="5" id="KW-1185">Reference proteome</keyword>
<dbReference type="Pfam" id="PF01965">
    <property type="entry name" value="DJ-1_PfpI"/>
    <property type="match status" value="1"/>
</dbReference>
<dbReference type="InterPro" id="IPR018060">
    <property type="entry name" value="HTH_AraC"/>
</dbReference>
<accession>A0ABV7HCG0</accession>
<gene>
    <name evidence="4" type="ORF">ACFOEK_04990</name>
</gene>
<dbReference type="Gene3D" id="3.40.50.880">
    <property type="match status" value="1"/>
</dbReference>
<comment type="caution">
    <text evidence="4">The sequence shown here is derived from an EMBL/GenBank/DDBJ whole genome shotgun (WGS) entry which is preliminary data.</text>
</comment>
<sequence length="350" mass="39757">MNARMDFVNDSSRHAHQCSRTAPIHITVIMAPYSSSSSITTTLEMFDSANTMDWFNKRRNKQSQSTQLFHIETASVDGLPVSCTGGVSLAPMKALSDIESTDLIIVPGFMFNIMPVLHTLQPISDWLKVMANGGAQVASICTGAFVVAEAGLLDGRQATTHWMFLKQFQRRYPQAKIKDDYTVTDDNGVFCSGGASSAIDLLIYLIRCFGSPELASECSRKLLVDTSRRTQTPYVQYNFKRNHEDQEILHVQDWLEENYQSDILFDEVATQFNFGVRNFIRRFKSATGDTPNQYLQSLRIEQAKHLLETTKTNFEQITYQIGYEDSNSFRRLFKTRVGIGPTDYRKKFQL</sequence>
<dbReference type="RefSeq" id="WP_386717060.1">
    <property type="nucleotide sequence ID" value="NZ_JBHRSZ010000002.1"/>
</dbReference>
<protein>
    <submittedName>
        <fullName evidence="4">GlxA family transcriptional regulator</fullName>
    </submittedName>
</protein>
<dbReference type="EMBL" id="JBHRSZ010000002">
    <property type="protein sequence ID" value="MFC3150373.1"/>
    <property type="molecule type" value="Genomic_DNA"/>
</dbReference>
<dbReference type="Gene3D" id="1.10.10.60">
    <property type="entry name" value="Homeodomain-like"/>
    <property type="match status" value="2"/>
</dbReference>
<dbReference type="PANTHER" id="PTHR43130">
    <property type="entry name" value="ARAC-FAMILY TRANSCRIPTIONAL REGULATOR"/>
    <property type="match status" value="1"/>
</dbReference>
<feature type="domain" description="HTH araC/xylS-type" evidence="3">
    <location>
        <begin position="249"/>
        <end position="347"/>
    </location>
</feature>
<keyword evidence="2" id="KW-0804">Transcription</keyword>
<dbReference type="SUPFAM" id="SSF52317">
    <property type="entry name" value="Class I glutamine amidotransferase-like"/>
    <property type="match status" value="1"/>
</dbReference>
<dbReference type="InterPro" id="IPR052158">
    <property type="entry name" value="INH-QAR"/>
</dbReference>